<dbReference type="EMBL" id="CP034563">
    <property type="protein sequence ID" value="AZQ65543.1"/>
    <property type="molecule type" value="Genomic_DNA"/>
</dbReference>
<dbReference type="KEGG" id="fll:EI427_25355"/>
<evidence type="ECO:0000313" key="1">
    <source>
        <dbReference type="EMBL" id="AZQ65543.1"/>
    </source>
</evidence>
<dbReference type="OrthoDB" id="9820445at2"/>
<dbReference type="AlphaFoldDB" id="A0A3S9PBP2"/>
<reference evidence="1 2" key="1">
    <citation type="submission" date="2018-12" db="EMBL/GenBank/DDBJ databases">
        <title>Flammeovirga pectinis sp. nov., isolated from the gut of the Korean scallop, Patinopecten yessoensis.</title>
        <authorList>
            <person name="Bae J.-W."/>
            <person name="Jeong Y.-S."/>
            <person name="Kang W."/>
        </authorList>
    </citation>
    <scope>NUCLEOTIDE SEQUENCE [LARGE SCALE GENOMIC DNA]</scope>
    <source>
        <strain evidence="1 2">L12M1</strain>
    </source>
</reference>
<keyword evidence="2" id="KW-1185">Reference proteome</keyword>
<protein>
    <submittedName>
        <fullName evidence="1">Uncharacterized protein</fullName>
    </submittedName>
</protein>
<sequence>MFNKLKQMFSSAPKEEKKIVVKNPMDDAPEIVQQYHRIQERIYSAIKEEHLMKLIGFNFNAQINHNLHELPVNIEGLVKKLETLTEDYELTKSDNFWPKVKEVFASFSLVKNKEQVLEFYEEQSKLDTSKNVIEERFFFYSSDIDFDHFKDKEIKEVTEEERFERINQLYLSQITRAIAQNNLWPISFLLPNILAQEEVGEHNYYLAKTIEKLMQTEGFEVNDQFWNTLNKLLLICTDPQKEKEFTELQEYIDEEKDLNVLEILH</sequence>
<accession>A0A3S9PBP2</accession>
<evidence type="ECO:0000313" key="2">
    <source>
        <dbReference type="Proteomes" id="UP000267268"/>
    </source>
</evidence>
<gene>
    <name evidence="1" type="ORF">EI427_25355</name>
</gene>
<dbReference type="RefSeq" id="WP_126620356.1">
    <property type="nucleotide sequence ID" value="NZ_CP034563.1"/>
</dbReference>
<dbReference type="Proteomes" id="UP000267268">
    <property type="component" value="Chromosome 2"/>
</dbReference>
<name>A0A3S9PBP2_9BACT</name>
<proteinExistence type="predicted"/>
<organism evidence="1 2">
    <name type="scientific">Flammeovirga pectinis</name>
    <dbReference type="NCBI Taxonomy" id="2494373"/>
    <lineage>
        <taxon>Bacteria</taxon>
        <taxon>Pseudomonadati</taxon>
        <taxon>Bacteroidota</taxon>
        <taxon>Cytophagia</taxon>
        <taxon>Cytophagales</taxon>
        <taxon>Flammeovirgaceae</taxon>
        <taxon>Flammeovirga</taxon>
    </lineage>
</organism>